<keyword evidence="2" id="KW-0547">Nucleotide-binding</keyword>
<dbReference type="SMART" id="SM00382">
    <property type="entry name" value="AAA"/>
    <property type="match status" value="1"/>
</dbReference>
<dbReference type="EMBL" id="CP036261">
    <property type="protein sequence ID" value="QDS89496.1"/>
    <property type="molecule type" value="Genomic_DNA"/>
</dbReference>
<dbReference type="GO" id="GO:0005524">
    <property type="term" value="F:ATP binding"/>
    <property type="evidence" value="ECO:0007669"/>
    <property type="project" value="UniProtKB-KW"/>
</dbReference>
<dbReference type="InterPro" id="IPR003439">
    <property type="entry name" value="ABC_transporter-like_ATP-bd"/>
</dbReference>
<dbReference type="OrthoDB" id="9795548at2"/>
<dbReference type="SUPFAM" id="SSF52540">
    <property type="entry name" value="P-loop containing nucleoside triphosphate hydrolases"/>
    <property type="match status" value="1"/>
</dbReference>
<dbReference type="InterPro" id="IPR027417">
    <property type="entry name" value="P-loop_NTPase"/>
</dbReference>
<dbReference type="CDD" id="cd03230">
    <property type="entry name" value="ABC_DR_subfamily_A"/>
    <property type="match status" value="1"/>
</dbReference>
<keyword evidence="1" id="KW-0813">Transport</keyword>
<evidence type="ECO:0000313" key="5">
    <source>
        <dbReference type="EMBL" id="QDS89496.1"/>
    </source>
</evidence>
<dbReference type="PROSITE" id="PS50893">
    <property type="entry name" value="ABC_TRANSPORTER_2"/>
    <property type="match status" value="1"/>
</dbReference>
<feature type="domain" description="ABC transporter" evidence="4">
    <location>
        <begin position="4"/>
        <end position="229"/>
    </location>
</feature>
<keyword evidence="6" id="KW-1185">Reference proteome</keyword>
<organism evidence="5 6">
    <name type="scientific">Rosistilla ulvae</name>
    <dbReference type="NCBI Taxonomy" id="1930277"/>
    <lineage>
        <taxon>Bacteria</taxon>
        <taxon>Pseudomonadati</taxon>
        <taxon>Planctomycetota</taxon>
        <taxon>Planctomycetia</taxon>
        <taxon>Pirellulales</taxon>
        <taxon>Pirellulaceae</taxon>
        <taxon>Rosistilla</taxon>
    </lineage>
</organism>
<evidence type="ECO:0000256" key="3">
    <source>
        <dbReference type="ARBA" id="ARBA00022840"/>
    </source>
</evidence>
<protein>
    <submittedName>
        <fullName evidence="5">Putative ABC transporter ATP-binding protein YbhF</fullName>
    </submittedName>
</protein>
<sequence length="307" mass="34020">MSIVETRALTKRFGDFVALDHCSLTVQPGDVFGLLGPNGAGKTTLLRTLLGFLRPTSGTASICGHDVFTESLAVRQNVAYLPGDARLPRHMRGRSVLRFFSDLHPLGSAERSLALADRFELDLQRRVGFMSTGMRQKLALCIVLSTQTPIVILDEPTANLDPSVRKAVLEQVEQIRDAGRTVILSSHVLSEIEQVCNRVVFLRRGELVLEQSIAALKNQHRIVIWIDEDRFDIPQPLQQRVTQTSRDGDRIVLETDGDLVPLLSWLATLAPRELRLEPLGIEAIYDRVHHPETEAVGTAVDAAQEVA</sequence>
<dbReference type="InterPro" id="IPR003593">
    <property type="entry name" value="AAA+_ATPase"/>
</dbReference>
<dbReference type="Proteomes" id="UP000319557">
    <property type="component" value="Chromosome"/>
</dbReference>
<dbReference type="RefSeq" id="WP_145347246.1">
    <property type="nucleotide sequence ID" value="NZ_CP036261.1"/>
</dbReference>
<evidence type="ECO:0000259" key="4">
    <source>
        <dbReference type="PROSITE" id="PS50893"/>
    </source>
</evidence>
<reference evidence="5 6" key="1">
    <citation type="submission" date="2019-02" db="EMBL/GenBank/DDBJ databases">
        <title>Deep-cultivation of Planctomycetes and their phenomic and genomic characterization uncovers novel biology.</title>
        <authorList>
            <person name="Wiegand S."/>
            <person name="Jogler M."/>
            <person name="Boedeker C."/>
            <person name="Pinto D."/>
            <person name="Vollmers J."/>
            <person name="Rivas-Marin E."/>
            <person name="Kohn T."/>
            <person name="Peeters S.H."/>
            <person name="Heuer A."/>
            <person name="Rast P."/>
            <person name="Oberbeckmann S."/>
            <person name="Bunk B."/>
            <person name="Jeske O."/>
            <person name="Meyerdierks A."/>
            <person name="Storesund J.E."/>
            <person name="Kallscheuer N."/>
            <person name="Luecker S."/>
            <person name="Lage O.M."/>
            <person name="Pohl T."/>
            <person name="Merkel B.J."/>
            <person name="Hornburger P."/>
            <person name="Mueller R.-W."/>
            <person name="Bruemmer F."/>
            <person name="Labrenz M."/>
            <person name="Spormann A.M."/>
            <person name="Op den Camp H."/>
            <person name="Overmann J."/>
            <person name="Amann R."/>
            <person name="Jetten M.S.M."/>
            <person name="Mascher T."/>
            <person name="Medema M.H."/>
            <person name="Devos D.P."/>
            <person name="Kaster A.-K."/>
            <person name="Ovreas L."/>
            <person name="Rohde M."/>
            <person name="Galperin M.Y."/>
            <person name="Jogler C."/>
        </authorList>
    </citation>
    <scope>NUCLEOTIDE SEQUENCE [LARGE SCALE GENOMIC DNA]</scope>
    <source>
        <strain evidence="5 6">EC9</strain>
    </source>
</reference>
<proteinExistence type="predicted"/>
<dbReference type="PANTHER" id="PTHR42939">
    <property type="entry name" value="ABC TRANSPORTER ATP-BINDING PROTEIN ALBC-RELATED"/>
    <property type="match status" value="1"/>
</dbReference>
<dbReference type="InterPro" id="IPR051782">
    <property type="entry name" value="ABC_Transporter_VariousFunc"/>
</dbReference>
<accession>A0A517M3N5</accession>
<dbReference type="GO" id="GO:0016887">
    <property type="term" value="F:ATP hydrolysis activity"/>
    <property type="evidence" value="ECO:0007669"/>
    <property type="project" value="InterPro"/>
</dbReference>
<gene>
    <name evidence="5" type="primary">ybhF_9</name>
    <name evidence="5" type="ORF">EC9_36960</name>
</gene>
<keyword evidence="3 5" id="KW-0067">ATP-binding</keyword>
<evidence type="ECO:0000313" key="6">
    <source>
        <dbReference type="Proteomes" id="UP000319557"/>
    </source>
</evidence>
<evidence type="ECO:0000256" key="2">
    <source>
        <dbReference type="ARBA" id="ARBA00022741"/>
    </source>
</evidence>
<dbReference type="Pfam" id="PF00005">
    <property type="entry name" value="ABC_tran"/>
    <property type="match status" value="1"/>
</dbReference>
<dbReference type="KEGG" id="ruv:EC9_36960"/>
<dbReference type="AlphaFoldDB" id="A0A517M3N5"/>
<dbReference type="Gene3D" id="3.40.50.300">
    <property type="entry name" value="P-loop containing nucleotide triphosphate hydrolases"/>
    <property type="match status" value="1"/>
</dbReference>
<name>A0A517M3N5_9BACT</name>
<dbReference type="PANTHER" id="PTHR42939:SF1">
    <property type="entry name" value="ABC TRANSPORTER ATP-BINDING PROTEIN ALBC-RELATED"/>
    <property type="match status" value="1"/>
</dbReference>
<evidence type="ECO:0000256" key="1">
    <source>
        <dbReference type="ARBA" id="ARBA00022448"/>
    </source>
</evidence>